<comment type="caution">
    <text evidence="2">The sequence shown here is derived from an EMBL/GenBank/DDBJ whole genome shotgun (WGS) entry which is preliminary data.</text>
</comment>
<reference evidence="2 3" key="1">
    <citation type="journal article" date="2016" name="Nat. Commun.">
        <title>Thousands of microbial genomes shed light on interconnected biogeochemical processes in an aquifer system.</title>
        <authorList>
            <person name="Anantharaman K."/>
            <person name="Brown C.T."/>
            <person name="Hug L.A."/>
            <person name="Sharon I."/>
            <person name="Castelle C.J."/>
            <person name="Probst A.J."/>
            <person name="Thomas B.C."/>
            <person name="Singh A."/>
            <person name="Wilkins M.J."/>
            <person name="Karaoz U."/>
            <person name="Brodie E.L."/>
            <person name="Williams K.H."/>
            <person name="Hubbard S.S."/>
            <person name="Banfield J.F."/>
        </authorList>
    </citation>
    <scope>NUCLEOTIDE SEQUENCE [LARGE SCALE GENOMIC DNA]</scope>
</reference>
<feature type="compositionally biased region" description="Polar residues" evidence="1">
    <location>
        <begin position="233"/>
        <end position="246"/>
    </location>
</feature>
<dbReference type="EMBL" id="MFZP01000016">
    <property type="protein sequence ID" value="OGK28036.1"/>
    <property type="molecule type" value="Genomic_DNA"/>
</dbReference>
<organism evidence="2 3">
    <name type="scientific">Candidatus Roizmanbacteria bacterium RIFCSPHIGHO2_02_FULL_39_9</name>
    <dbReference type="NCBI Taxonomy" id="1802040"/>
    <lineage>
        <taxon>Bacteria</taxon>
        <taxon>Candidatus Roizmaniibacteriota</taxon>
    </lineage>
</organism>
<name>A0A1F7HAX7_9BACT</name>
<sequence length="563" mass="62687">MESAKILTPETYATFGRNLKPVTLPQRGLNPLDIQKIYRENGLWREVSVGAIGKTSDPIQAKVVNDLLQSFHDQGHEVFRPSEEGKLRNAPKSINLLFAHLNIPYEGESLFERIPDDPNVFIGAQIKNQFGVRKTPGHLVGFATIKERLSEMSHQEVVDIDRRTVFRMGVPSSVYITRDPNGYVLEFSVLTPEGGAISIPVNGSYENAIIELRDTLLTLEMAEELPTSEERSTPFSLNEFNTSPTPQKMIETGHHLDRLRYLRPPFKAREHTRVRMKLLMLDHFVGSQGWAEAAWLEVDPLGSISPGIGTVYMTATGGDGADKRDLKRSDVVPVGRVVNGKLQVFPVPGLNTKKSSVEARELKNLVDKSRKIRVRKEGNFYIPDPKGEIITSVWAAFMHLHVDYTHYDPNLVVSLDPNIGLLPFGVGCGTDLMALMSSNNAERAEALMKLDDFEAESVDDLMSAVPLDYPDRSRSSIAPTEEIMQLDIQDGVFPGGQIMVAWPVNRHGLILGIPWGPPILGKDGEYHQGLEAMLELIDPDSYGAVVIDRDNIPQFPQGSWQSH</sequence>
<accession>A0A1F7HAX7</accession>
<protein>
    <submittedName>
        <fullName evidence="2">Uncharacterized protein</fullName>
    </submittedName>
</protein>
<dbReference type="STRING" id="1802040.A3C28_02520"/>
<gene>
    <name evidence="2" type="ORF">A3C28_02520</name>
</gene>
<proteinExistence type="predicted"/>
<evidence type="ECO:0000256" key="1">
    <source>
        <dbReference type="SAM" id="MobiDB-lite"/>
    </source>
</evidence>
<evidence type="ECO:0000313" key="2">
    <source>
        <dbReference type="EMBL" id="OGK28036.1"/>
    </source>
</evidence>
<feature type="region of interest" description="Disordered" evidence="1">
    <location>
        <begin position="227"/>
        <end position="247"/>
    </location>
</feature>
<evidence type="ECO:0000313" key="3">
    <source>
        <dbReference type="Proteomes" id="UP000178597"/>
    </source>
</evidence>
<dbReference type="AlphaFoldDB" id="A0A1F7HAX7"/>
<dbReference type="Proteomes" id="UP000178597">
    <property type="component" value="Unassembled WGS sequence"/>
</dbReference>